<dbReference type="SMR" id="C4R7C5"/>
<dbReference type="InParanoid" id="C4R7C5"/>
<dbReference type="Pfam" id="PF01591">
    <property type="entry name" value="6PF2K"/>
    <property type="match status" value="1"/>
</dbReference>
<reference evidence="4 5" key="1">
    <citation type="journal article" date="2009" name="Nat. Biotechnol.">
        <title>Genome sequence of the recombinant protein production host Pichia pastoris.</title>
        <authorList>
            <person name="De Schutter K."/>
            <person name="Lin Y.C."/>
            <person name="Tiels P."/>
            <person name="Van Hecke A."/>
            <person name="Glinka S."/>
            <person name="Weber-Lehmann J."/>
            <person name="Rouze P."/>
            <person name="Van de Peer Y."/>
            <person name="Callewaert N."/>
        </authorList>
    </citation>
    <scope>NUCLEOTIDE SEQUENCE [LARGE SCALE GENOMIC DNA]</scope>
    <source>
        <strain evidence="5">GS115 / ATCC 20864</strain>
    </source>
</reference>
<dbReference type="Pfam" id="PF00300">
    <property type="entry name" value="His_Phos_1"/>
    <property type="match status" value="1"/>
</dbReference>
<feature type="domain" description="6-phosphofructo-2-kinase" evidence="3">
    <location>
        <begin position="57"/>
        <end position="272"/>
    </location>
</feature>
<dbReference type="GO" id="GO:0004331">
    <property type="term" value="F:fructose-2,6-bisphosphate 2-phosphatase activity"/>
    <property type="evidence" value="ECO:0007669"/>
    <property type="project" value="TreeGrafter"/>
</dbReference>
<dbReference type="RefSeq" id="XP_002493679.1">
    <property type="nucleotide sequence ID" value="XM_002493634.1"/>
</dbReference>
<dbReference type="InterPro" id="IPR027417">
    <property type="entry name" value="P-loop_NTPase"/>
</dbReference>
<dbReference type="GO" id="GO:0005524">
    <property type="term" value="F:ATP binding"/>
    <property type="evidence" value="ECO:0007669"/>
    <property type="project" value="UniProtKB-KW"/>
</dbReference>
<dbReference type="PANTHER" id="PTHR10606:SF39">
    <property type="entry name" value="6-PHOSPHOFRUCTO-2-KINASE_FRUCTOSE-2,6-BISPHOSPHATASE YLR345W-RELATED"/>
    <property type="match status" value="1"/>
</dbReference>
<dbReference type="Gene3D" id="3.40.50.300">
    <property type="entry name" value="P-loop containing nucleotide triphosphate hydrolases"/>
    <property type="match status" value="1"/>
</dbReference>
<dbReference type="InterPro" id="IPR013078">
    <property type="entry name" value="His_Pase_superF_clade-1"/>
</dbReference>
<dbReference type="STRING" id="644223.C4R7C5"/>
<dbReference type="SUPFAM" id="SSF52540">
    <property type="entry name" value="P-loop containing nucleoside triphosphate hydrolases"/>
    <property type="match status" value="1"/>
</dbReference>
<evidence type="ECO:0000313" key="4">
    <source>
        <dbReference type="EMBL" id="CAY71500.1"/>
    </source>
</evidence>
<dbReference type="FunFam" id="3.40.50.300:FF:000644">
    <property type="entry name" value="GpmB, Fructose-2,6-bisphosphatase"/>
    <property type="match status" value="1"/>
</dbReference>
<keyword evidence="2" id="KW-0067">ATP-binding</keyword>
<dbReference type="InterPro" id="IPR003094">
    <property type="entry name" value="6Pfruct_kin"/>
</dbReference>
<dbReference type="OMA" id="VKTHVFH"/>
<dbReference type="SUPFAM" id="SSF53254">
    <property type="entry name" value="Phosphoglycerate mutase-like"/>
    <property type="match status" value="1"/>
</dbReference>
<name>C4R7C5_KOMPG</name>
<dbReference type="PIRSF" id="PIRSF000709">
    <property type="entry name" value="6PFK_2-Ptase"/>
    <property type="match status" value="1"/>
</dbReference>
<dbReference type="Proteomes" id="UP000000314">
    <property type="component" value="Chromosome 4"/>
</dbReference>
<dbReference type="InterPro" id="IPR013079">
    <property type="entry name" value="6Phosfructo_kin"/>
</dbReference>
<evidence type="ECO:0000256" key="2">
    <source>
        <dbReference type="ARBA" id="ARBA00022840"/>
    </source>
</evidence>
<dbReference type="GO" id="GO:0005829">
    <property type="term" value="C:cytosol"/>
    <property type="evidence" value="ECO:0007669"/>
    <property type="project" value="TreeGrafter"/>
</dbReference>
<sequence length="502" mass="57855">MTEEIQEPVIPGNYSARKQTRWEKLDTVKGKKAVHLDGIHDSVDSTYISPGQLYSTESGRMFHAGQVCVCICGQPARGKTNLSISLCRYLRWLGLKSNLFHMGNYRRAKTGTITDDFFKPVPDTEEAFKMRKELTESCVQDMKAFFQGDHGQVAIYDAVNAISKERVELVERMKLYGIRVLFIESLVTDDNLLRANIQDASKSPDYQNWDSKQAVEDYKKRVEMVAPHYQEMNEPSLSYVKFINFGERLIVKNSNHDFLTSKIVFFLMNSKIKRGSVYMARCSNNKLSFKSDPPLTEAGREYSQKVMKTVLGHISKFKGENFYHNVQRPKIEATKRQPAYGVDGQHENSLVVWTSVRRRTVEAAQMFKDLGITTRHRQQLTQLNPGDAEGLTLEELKEKFPHDYEEHLADPYHHRYPRAESYHDLAVKVEPLLFEMERMRGDVLIIADETVLRVLYGYLMACHSYDIPTLKFPENEVIQITYNAYTNTATRIPVEGLEQTED</sequence>
<gene>
    <name evidence="4" type="ordered locus">PAS_chr4_0266</name>
</gene>
<evidence type="ECO:0000313" key="5">
    <source>
        <dbReference type="Proteomes" id="UP000000314"/>
    </source>
</evidence>
<evidence type="ECO:0000256" key="1">
    <source>
        <dbReference type="ARBA" id="ARBA00022741"/>
    </source>
</evidence>
<dbReference type="GeneID" id="8200935"/>
<accession>C4R7C5</accession>
<organism evidence="4 5">
    <name type="scientific">Komagataella phaffii (strain GS115 / ATCC 20864)</name>
    <name type="common">Yeast</name>
    <name type="synonym">Pichia pastoris</name>
    <dbReference type="NCBI Taxonomy" id="644223"/>
    <lineage>
        <taxon>Eukaryota</taxon>
        <taxon>Fungi</taxon>
        <taxon>Dikarya</taxon>
        <taxon>Ascomycota</taxon>
        <taxon>Saccharomycotina</taxon>
        <taxon>Pichiomycetes</taxon>
        <taxon>Pichiales</taxon>
        <taxon>Pichiaceae</taxon>
        <taxon>Komagataella</taxon>
    </lineage>
</organism>
<dbReference type="OrthoDB" id="267323at2759"/>
<dbReference type="GO" id="GO:0006003">
    <property type="term" value="P:fructose 2,6-bisphosphate metabolic process"/>
    <property type="evidence" value="ECO:0007669"/>
    <property type="project" value="InterPro"/>
</dbReference>
<dbReference type="GO" id="GO:0003873">
    <property type="term" value="F:6-phosphofructo-2-kinase activity"/>
    <property type="evidence" value="ECO:0007669"/>
    <property type="project" value="InterPro"/>
</dbReference>
<evidence type="ECO:0000259" key="3">
    <source>
        <dbReference type="Pfam" id="PF01591"/>
    </source>
</evidence>
<dbReference type="AlphaFoldDB" id="C4R7C5"/>
<dbReference type="PANTHER" id="PTHR10606">
    <property type="entry name" value="6-PHOSPHOFRUCTO-2-KINASE/FRUCTOSE-2,6-BISPHOSPHATASE"/>
    <property type="match status" value="1"/>
</dbReference>
<dbReference type="FunCoup" id="C4R7C5">
    <property type="interactions" value="145"/>
</dbReference>
<dbReference type="GO" id="GO:0006000">
    <property type="term" value="P:fructose metabolic process"/>
    <property type="evidence" value="ECO:0007669"/>
    <property type="project" value="InterPro"/>
</dbReference>
<proteinExistence type="predicted"/>
<dbReference type="KEGG" id="ppa:PAS_chr4_0266"/>
<dbReference type="eggNOG" id="KOG0234">
    <property type="taxonomic scope" value="Eukaryota"/>
</dbReference>
<dbReference type="PRINTS" id="PR00991">
    <property type="entry name" value="6PFRUCTKNASE"/>
</dbReference>
<dbReference type="InterPro" id="IPR029033">
    <property type="entry name" value="His_PPase_superfam"/>
</dbReference>
<dbReference type="EMBL" id="FN392322">
    <property type="protein sequence ID" value="CAY71500.1"/>
    <property type="molecule type" value="Genomic_DNA"/>
</dbReference>
<protein>
    <submittedName>
        <fullName evidence="4">Similar to 6-phosphofructo-2-kinase/fructose-2,6-bisphosphatase enzymes</fullName>
    </submittedName>
</protein>
<keyword evidence="5" id="KW-1185">Reference proteome</keyword>
<keyword evidence="1" id="KW-0547">Nucleotide-binding</keyword>
<dbReference type="HOGENOM" id="CLU_006383_0_2_1"/>
<dbReference type="Gene3D" id="3.40.50.1240">
    <property type="entry name" value="Phosphoglycerate mutase-like"/>
    <property type="match status" value="1"/>
</dbReference>